<sequence>MASICELHQQLVNKERSAVEIVQEALDRIDQLDSKLNSFLCVTADRALQQAQQVDAKIAAGEEIGLLAGIPIGIKDNLCTQGITTTCASKILENFVPPYESTVTQKLAEAGAIMVGKTNLDEFAMGSSTENSAYQVTANPWDLQRVPGGSSGGSAAAVAADECVVALGSDTGGSIRQPASFCGIVGMKPTYGLVSRYGLVAYASSLDQIGPLARTVEDAAILLQAIAGYDAKDATSLNVQIPDYVAALRPTLKPKSRIKIGVIKETFGEGLDPVVEKAVTTAVETLQELGAEIQVVSCPRFRYGLPTYYIIAPSEASANLARYDGVKAVTTAVETLQELGAEIQVVSCPRFRYGLPTYYIIAPSEASANLARYDGVKYGFRSSDAENLIDMYCKTRAEGFGAEVKRRIMVGTYTLSAGYYDAYYLKAQKVRTLIKQDFERAFSQVEVLVCPTAPTTAFKAGEKTADPLSMYLSDLMTIPVNLAGLPAVSIPCGFDEQGLPIGMQLIGKVLGEARLFEVAHAYEQATAWHRRKPQLK</sequence>
<evidence type="ECO:0000256" key="1">
    <source>
        <dbReference type="ARBA" id="ARBA00008069"/>
    </source>
</evidence>
<dbReference type="GO" id="GO:0005524">
    <property type="term" value="F:ATP binding"/>
    <property type="evidence" value="ECO:0007669"/>
    <property type="project" value="UniProtKB-KW"/>
</dbReference>
<dbReference type="PATRIC" id="fig|1637645.4.peg.4246"/>
<feature type="domain" description="Amidase" evidence="9">
    <location>
        <begin position="20"/>
        <end position="326"/>
    </location>
</feature>
<dbReference type="GO" id="GO:0030956">
    <property type="term" value="C:glutamyl-tRNA(Gln) amidotransferase complex"/>
    <property type="evidence" value="ECO:0007669"/>
    <property type="project" value="InterPro"/>
</dbReference>
<keyword evidence="10" id="KW-0808">Transferase</keyword>
<dbReference type="PANTHER" id="PTHR11895:SF151">
    <property type="entry name" value="GLUTAMYL-TRNA(GLN) AMIDOTRANSFERASE SUBUNIT A"/>
    <property type="match status" value="1"/>
</dbReference>
<dbReference type="PANTHER" id="PTHR11895">
    <property type="entry name" value="TRANSAMIDASE"/>
    <property type="match status" value="1"/>
</dbReference>
<feature type="active site" description="Charge relay system" evidence="8">
    <location>
        <position position="75"/>
    </location>
</feature>
<dbReference type="OrthoDB" id="9811471at2"/>
<evidence type="ECO:0000256" key="3">
    <source>
        <dbReference type="ARBA" id="ARBA00022741"/>
    </source>
</evidence>
<keyword evidence="5 8" id="KW-0648">Protein biosynthesis</keyword>
<comment type="similarity">
    <text evidence="1 8">Belongs to the amidase family. GatA subfamily.</text>
</comment>
<dbReference type="PIRSF" id="PIRSF001221">
    <property type="entry name" value="Amidase_fungi"/>
    <property type="match status" value="1"/>
</dbReference>
<dbReference type="GO" id="GO:0050567">
    <property type="term" value="F:glutaminyl-tRNA synthase (glutamine-hydrolyzing) activity"/>
    <property type="evidence" value="ECO:0007669"/>
    <property type="project" value="UniProtKB-UniRule"/>
</dbReference>
<dbReference type="InterPro" id="IPR000120">
    <property type="entry name" value="Amidase"/>
</dbReference>
<dbReference type="HAMAP" id="MF_00120">
    <property type="entry name" value="GatA"/>
    <property type="match status" value="1"/>
</dbReference>
<evidence type="ECO:0000313" key="11">
    <source>
        <dbReference type="Proteomes" id="UP000033607"/>
    </source>
</evidence>
<feature type="active site" description="Acyl-ester intermediate" evidence="8">
    <location>
        <position position="174"/>
    </location>
</feature>
<dbReference type="Proteomes" id="UP000033607">
    <property type="component" value="Unassembled WGS sequence"/>
</dbReference>
<dbReference type="AlphaFoldDB" id="A0A0F5YGM4"/>
<dbReference type="InterPro" id="IPR004412">
    <property type="entry name" value="GatA"/>
</dbReference>
<dbReference type="PROSITE" id="PS00571">
    <property type="entry name" value="AMIDASES"/>
    <property type="match status" value="1"/>
</dbReference>
<proteinExistence type="inferred from homology"/>
<dbReference type="InterPro" id="IPR023631">
    <property type="entry name" value="Amidase_dom"/>
</dbReference>
<dbReference type="InterPro" id="IPR020556">
    <property type="entry name" value="Amidase_CS"/>
</dbReference>
<name>A0A0F5YGM4_9CYAN</name>
<evidence type="ECO:0000256" key="6">
    <source>
        <dbReference type="ARBA" id="ARBA00025295"/>
    </source>
</evidence>
<feature type="domain" description="Amidase" evidence="9">
    <location>
        <begin position="327"/>
        <end position="515"/>
    </location>
</feature>
<keyword evidence="4 8" id="KW-0067">ATP-binding</keyword>
<evidence type="ECO:0000259" key="9">
    <source>
        <dbReference type="Pfam" id="PF01425"/>
    </source>
</evidence>
<evidence type="ECO:0000256" key="7">
    <source>
        <dbReference type="ARBA" id="ARBA00047407"/>
    </source>
</evidence>
<comment type="catalytic activity">
    <reaction evidence="7 8">
        <text>L-glutamyl-tRNA(Gln) + L-glutamine + ATP + H2O = L-glutaminyl-tRNA(Gln) + L-glutamate + ADP + phosphate + H(+)</text>
        <dbReference type="Rhea" id="RHEA:17521"/>
        <dbReference type="Rhea" id="RHEA-COMP:9681"/>
        <dbReference type="Rhea" id="RHEA-COMP:9684"/>
        <dbReference type="ChEBI" id="CHEBI:15377"/>
        <dbReference type="ChEBI" id="CHEBI:15378"/>
        <dbReference type="ChEBI" id="CHEBI:29985"/>
        <dbReference type="ChEBI" id="CHEBI:30616"/>
        <dbReference type="ChEBI" id="CHEBI:43474"/>
        <dbReference type="ChEBI" id="CHEBI:58359"/>
        <dbReference type="ChEBI" id="CHEBI:78520"/>
        <dbReference type="ChEBI" id="CHEBI:78521"/>
        <dbReference type="ChEBI" id="CHEBI:456216"/>
        <dbReference type="EC" id="6.3.5.7"/>
    </reaction>
</comment>
<dbReference type="Pfam" id="PF01425">
    <property type="entry name" value="Amidase"/>
    <property type="match status" value="2"/>
</dbReference>
<dbReference type="InterPro" id="IPR036928">
    <property type="entry name" value="AS_sf"/>
</dbReference>
<dbReference type="Gene3D" id="3.90.1300.10">
    <property type="entry name" value="Amidase signature (AS) domain"/>
    <property type="match status" value="2"/>
</dbReference>
<feature type="active site" description="Charge relay system" evidence="8">
    <location>
        <position position="150"/>
    </location>
</feature>
<dbReference type="EMBL" id="LATL02000214">
    <property type="protein sequence ID" value="KKD37918.2"/>
    <property type="molecule type" value="Genomic_DNA"/>
</dbReference>
<evidence type="ECO:0000256" key="8">
    <source>
        <dbReference type="HAMAP-Rule" id="MF_00120"/>
    </source>
</evidence>
<dbReference type="GO" id="GO:0006412">
    <property type="term" value="P:translation"/>
    <property type="evidence" value="ECO:0007669"/>
    <property type="project" value="UniProtKB-UniRule"/>
</dbReference>
<protein>
    <recommendedName>
        <fullName evidence="8">Glutamyl-tRNA(Gln) amidotransferase subunit A</fullName>
        <shortName evidence="8">Glu-ADT subunit A</shortName>
        <ecNumber evidence="8">6.3.5.7</ecNumber>
    </recommendedName>
</protein>
<accession>A0A0F5YGM4</accession>
<keyword evidence="3 8" id="KW-0547">Nucleotide-binding</keyword>
<evidence type="ECO:0000313" key="10">
    <source>
        <dbReference type="EMBL" id="KKD37918.2"/>
    </source>
</evidence>
<evidence type="ECO:0000256" key="5">
    <source>
        <dbReference type="ARBA" id="ARBA00022917"/>
    </source>
</evidence>
<evidence type="ECO:0000256" key="2">
    <source>
        <dbReference type="ARBA" id="ARBA00022598"/>
    </source>
</evidence>
<comment type="subunit">
    <text evidence="8">Heterotrimer of A, B and C subunits.</text>
</comment>
<organism evidence="10 11">
    <name type="scientific">Limnoraphis robusta CS-951</name>
    <dbReference type="NCBI Taxonomy" id="1637645"/>
    <lineage>
        <taxon>Bacteria</taxon>
        <taxon>Bacillati</taxon>
        <taxon>Cyanobacteriota</taxon>
        <taxon>Cyanophyceae</taxon>
        <taxon>Oscillatoriophycideae</taxon>
        <taxon>Oscillatoriales</taxon>
        <taxon>Sirenicapillariaceae</taxon>
        <taxon>Limnoraphis</taxon>
    </lineage>
</organism>
<dbReference type="EC" id="6.3.5.7" evidence="8"/>
<evidence type="ECO:0000256" key="4">
    <source>
        <dbReference type="ARBA" id="ARBA00022840"/>
    </source>
</evidence>
<dbReference type="SUPFAM" id="SSF75304">
    <property type="entry name" value="Amidase signature (AS) enzymes"/>
    <property type="match status" value="2"/>
</dbReference>
<reference evidence="10 11" key="1">
    <citation type="submission" date="2015-06" db="EMBL/GenBank/DDBJ databases">
        <title>Draft genome assembly of filamentous brackish cyanobacterium Limnoraphis robusta strain CS-951.</title>
        <authorList>
            <person name="Willis A."/>
            <person name="Parks M."/>
            <person name="Burford M.A."/>
        </authorList>
    </citation>
    <scope>NUCLEOTIDE SEQUENCE [LARGE SCALE GENOMIC DNA]</scope>
    <source>
        <strain evidence="10 11">CS-951</strain>
    </source>
</reference>
<dbReference type="GO" id="GO:0016740">
    <property type="term" value="F:transferase activity"/>
    <property type="evidence" value="ECO:0007669"/>
    <property type="project" value="UniProtKB-KW"/>
</dbReference>
<comment type="caution">
    <text evidence="10">The sequence shown here is derived from an EMBL/GenBank/DDBJ whole genome shotgun (WGS) entry which is preliminary data.</text>
</comment>
<comment type="function">
    <text evidence="6 8">Allows the formation of correctly charged Gln-tRNA(Gln) through the transamidation of misacylated Glu-tRNA(Gln) in organisms which lack glutaminyl-tRNA synthetase. The reaction takes place in the presence of glutamine and ATP through an activated gamma-phospho-Glu-tRNA(Gln).</text>
</comment>
<gene>
    <name evidence="8 10" type="primary">gatA</name>
    <name evidence="10" type="ORF">WN50_11735</name>
</gene>
<keyword evidence="2 8" id="KW-0436">Ligase</keyword>